<dbReference type="Pfam" id="PF00182">
    <property type="entry name" value="Glyco_hydro_19"/>
    <property type="match status" value="1"/>
</dbReference>
<evidence type="ECO:0000259" key="1">
    <source>
        <dbReference type="Pfam" id="PF00182"/>
    </source>
</evidence>
<name>A0A1G7UVY5_9BURK</name>
<dbReference type="AlphaFoldDB" id="A0A1G7UVY5"/>
<dbReference type="Proteomes" id="UP000199706">
    <property type="component" value="Unassembled WGS sequence"/>
</dbReference>
<sequence>MAYMKALGNATGGFYPLGSNGLWHGGIHFDSQTGTALKQDGGICAIADGEVVAYRLDSKYPELKYQGDRSVLYSTGFVLIRHKLQLPPVPPAQQPATPNVASAQPSEQTAADTLVFFSVYMHTMDLEGYNAAKQSADKNKPQIDEPLYWEGSRYYRVGDKSKDKQDLPKLSQELDNPFQTANAISPFQSDDGSSATPQPLTGIHIRDLPDGKIIGLLPTGSELTLTPDPVKKGWGKISSIKSGEPVSATVGHSVSPHAPYCYVFINELDAVSDPQPLNTVVVLKTPYAVTAGTVIGHMGQYQEYTDSSALPPGRTHPMLHLETFAGPDLSDFIARSRERAKQLPPANAFLEISVGAQLVMTVPDPDQTLTQIGLKLVPVGDAQGSRWIKVQPKAAHPAPLHNVGPALWVDASQANKVTDGVVKGWTDFPLKVSNASAPGADFRDVFRRIDLEKLGAENIAKDDKGQHWWNVTIGTKDGATRQGWVCEKGHAQTRMCGPWDWPGFDLIDHSGIKPVDMLKRYLHVTDQLIEGEAKTEFEPSASVVNEGALVAALERAIDTNKDGTITAQELKIAQQTPWFAEAISHLIVRDESEWGGGLGKWQALSPLMGTLQSLWSSELERIGKLQWWEQANGIEGFPKDHAPWYFHPIGLVSNFNVNAGLTCLHCGSDLTITATILKAIFPNITTDNAGRFSTAVTTAFIKYGINTCNRASHFLGQCEVECGGFTAFRENLNYTDGDHLWATYPSALKAGLHKSHPEWTSAQIEDYSKTHLTHNDSGLGEVLFGDSEYPGRDYRGRGLLHMTWLDTYKEYKQASGNDVVTDPAQVQNDPSIAADSSAWFWNTRSINEKADQNNVKGVTKIINPALKDFARRKAAAKKAFVQLNKGQQPCSNDWASTSITENGW</sequence>
<dbReference type="GO" id="GO:0016998">
    <property type="term" value="P:cell wall macromolecule catabolic process"/>
    <property type="evidence" value="ECO:0007669"/>
    <property type="project" value="InterPro"/>
</dbReference>
<feature type="domain" description="Glycoside hydrolase family 19 catalytic" evidence="1">
    <location>
        <begin position="790"/>
        <end position="873"/>
    </location>
</feature>
<organism evidence="2 3">
    <name type="scientific">Paraburkholderia phenazinium</name>
    <dbReference type="NCBI Taxonomy" id="60549"/>
    <lineage>
        <taxon>Bacteria</taxon>
        <taxon>Pseudomonadati</taxon>
        <taxon>Pseudomonadota</taxon>
        <taxon>Betaproteobacteria</taxon>
        <taxon>Burkholderiales</taxon>
        <taxon>Burkholderiaceae</taxon>
        <taxon>Paraburkholderia</taxon>
    </lineage>
</organism>
<protein>
    <submittedName>
        <fullName evidence="2">Predicted chitinase</fullName>
    </submittedName>
</protein>
<dbReference type="EMBL" id="FNCJ01000003">
    <property type="protein sequence ID" value="SDG51441.1"/>
    <property type="molecule type" value="Genomic_DNA"/>
</dbReference>
<evidence type="ECO:0000313" key="3">
    <source>
        <dbReference type="Proteomes" id="UP000199706"/>
    </source>
</evidence>
<dbReference type="PROSITE" id="PS00018">
    <property type="entry name" value="EF_HAND_1"/>
    <property type="match status" value="1"/>
</dbReference>
<dbReference type="InterPro" id="IPR018247">
    <property type="entry name" value="EF_Hand_1_Ca_BS"/>
</dbReference>
<proteinExistence type="predicted"/>
<dbReference type="GO" id="GO:0006032">
    <property type="term" value="P:chitin catabolic process"/>
    <property type="evidence" value="ECO:0007669"/>
    <property type="project" value="InterPro"/>
</dbReference>
<reference evidence="2 3" key="1">
    <citation type="submission" date="2016-10" db="EMBL/GenBank/DDBJ databases">
        <authorList>
            <person name="de Groot N.N."/>
        </authorList>
    </citation>
    <scope>NUCLEOTIDE SEQUENCE [LARGE SCALE GENOMIC DNA]</scope>
    <source>
        <strain evidence="2 3">LMG 2247</strain>
    </source>
</reference>
<evidence type="ECO:0000313" key="2">
    <source>
        <dbReference type="EMBL" id="SDG51441.1"/>
    </source>
</evidence>
<dbReference type="InterPro" id="IPR000726">
    <property type="entry name" value="Glyco_hydro_19_cat"/>
</dbReference>
<dbReference type="Gene3D" id="1.10.530.10">
    <property type="match status" value="1"/>
</dbReference>
<dbReference type="SUPFAM" id="SSF53955">
    <property type="entry name" value="Lysozyme-like"/>
    <property type="match status" value="1"/>
</dbReference>
<accession>A0A1G7UVY5</accession>
<dbReference type="InterPro" id="IPR023346">
    <property type="entry name" value="Lysozyme-like_dom_sf"/>
</dbReference>
<gene>
    <name evidence="2" type="ORF">SAMN05216466_103618</name>
</gene>
<dbReference type="GO" id="GO:0004568">
    <property type="term" value="F:chitinase activity"/>
    <property type="evidence" value="ECO:0007669"/>
    <property type="project" value="InterPro"/>
</dbReference>